<dbReference type="InterPro" id="IPR023302">
    <property type="entry name" value="Pept_S9A_N"/>
</dbReference>
<dbReference type="InterPro" id="IPR051167">
    <property type="entry name" value="Prolyl_oligopep/macrocyclase"/>
</dbReference>
<dbReference type="SUPFAM" id="SSF53474">
    <property type="entry name" value="alpha/beta-Hydrolases"/>
    <property type="match status" value="1"/>
</dbReference>
<dbReference type="PANTHER" id="PTHR42881:SF13">
    <property type="entry name" value="PROLYL ENDOPEPTIDASE"/>
    <property type="match status" value="1"/>
</dbReference>
<feature type="chain" id="PRO_5044239043" evidence="4">
    <location>
        <begin position="21"/>
        <end position="696"/>
    </location>
</feature>
<dbReference type="GO" id="GO:0006508">
    <property type="term" value="P:proteolysis"/>
    <property type="evidence" value="ECO:0007669"/>
    <property type="project" value="UniProtKB-KW"/>
</dbReference>
<evidence type="ECO:0000256" key="1">
    <source>
        <dbReference type="ARBA" id="ARBA00022670"/>
    </source>
</evidence>
<sequence>MFRAAGVAAFALLIASGAHAQAVDPNQWLEEVETPRALDWVKAENNKTLPVLTGDKRYQSLHDQALTILSATDRIPTPHFEGEAVFNFWQDATHVRGVWRKTTRASFKTANPQWETVIDLDALSKTENANWIWKGADCRGPKYDRCLVRLSNGGKDAVQVREFDMATKTFVADGFKLPEGKQNVSWLDDDTVVLSRDWGAGSLTDSGYGMIAKTLKRGQALADAKEIFRGQTKDVSANARVMKDGAGNKIVVLSRATDFFNTEYSLLTDAGPARLSLPTRSSIQGFVNGELIITLEEAWTAPGGKAFSAGALIAATPAFLTGKGGEAPALLFQPNPRQSIDQVGVTKNRVVAATYDNVRGRVMAFEKHAGHGWMSKQLPAPENASVSLVAASDVDDAVFYSAESFLVPTELKLADAATGAAETVKTSPARFASADLVVEQHEATSKDGTKIPYFLVRKKGLKFDGLAPTILHSYGGFQLSKLPVYDPVVGKLWLERGGAYVVANIRGGGEFGPAWHEAALKANRQRAFDDYYAVAEDLIARKVTTPRHLGIYGRSNGGLLMGVALTQRPDLYNAVVVESPLLDMMRYHLLPAGASWIGEYGDPTKPEEAAYIAKYSAYQHLKAGTKYPLAYITTSTKDDRVHPGHARKFAARMKDLGAPYLYYENTDGGHANGADPKANAKRWAMHYVYLSRQLMD</sequence>
<feature type="domain" description="Peptidase S9 prolyl oligopeptidase catalytic" evidence="5">
    <location>
        <begin position="493"/>
        <end position="694"/>
    </location>
</feature>
<proteinExistence type="predicted"/>
<keyword evidence="3" id="KW-0720">Serine protease</keyword>
<gene>
    <name evidence="7" type="ORF">ABOZ73_05610</name>
</gene>
<dbReference type="SUPFAM" id="SSF50993">
    <property type="entry name" value="Peptidase/esterase 'gauge' domain"/>
    <property type="match status" value="1"/>
</dbReference>
<reference evidence="7" key="1">
    <citation type="submission" date="2024-06" db="EMBL/GenBank/DDBJ databases">
        <title>Caulobacter inopinatus, sp. nov.</title>
        <authorList>
            <person name="Donachie S.P."/>
        </authorList>
    </citation>
    <scope>NUCLEOTIDE SEQUENCE</scope>
    <source>
        <strain evidence="7">73W</strain>
    </source>
</reference>
<feature type="domain" description="Peptidase S9A N-terminal" evidence="6">
    <location>
        <begin position="20"/>
        <end position="425"/>
    </location>
</feature>
<dbReference type="EMBL" id="CP158375">
    <property type="protein sequence ID" value="XDO97894.1"/>
    <property type="molecule type" value="Genomic_DNA"/>
</dbReference>
<dbReference type="Gene3D" id="2.130.10.120">
    <property type="entry name" value="Prolyl oligopeptidase, N-terminal domain"/>
    <property type="match status" value="1"/>
</dbReference>
<dbReference type="RefSeq" id="WP_369061404.1">
    <property type="nucleotide sequence ID" value="NZ_CP158375.1"/>
</dbReference>
<evidence type="ECO:0000256" key="3">
    <source>
        <dbReference type="ARBA" id="ARBA00022825"/>
    </source>
</evidence>
<evidence type="ECO:0000259" key="5">
    <source>
        <dbReference type="Pfam" id="PF00326"/>
    </source>
</evidence>
<keyword evidence="1" id="KW-0645">Protease</keyword>
<dbReference type="Gene3D" id="3.40.50.1820">
    <property type="entry name" value="alpha/beta hydrolase"/>
    <property type="match status" value="1"/>
</dbReference>
<dbReference type="InterPro" id="IPR002470">
    <property type="entry name" value="Peptidase_S9A"/>
</dbReference>
<dbReference type="GO" id="GO:0070012">
    <property type="term" value="F:oligopeptidase activity"/>
    <property type="evidence" value="ECO:0007669"/>
    <property type="project" value="TreeGrafter"/>
</dbReference>
<dbReference type="InterPro" id="IPR029058">
    <property type="entry name" value="AB_hydrolase_fold"/>
</dbReference>
<evidence type="ECO:0000256" key="2">
    <source>
        <dbReference type="ARBA" id="ARBA00022801"/>
    </source>
</evidence>
<organism evidence="7">
    <name type="scientific">Caulobacter sp. 73W</name>
    <dbReference type="NCBI Taxonomy" id="3161137"/>
    <lineage>
        <taxon>Bacteria</taxon>
        <taxon>Pseudomonadati</taxon>
        <taxon>Pseudomonadota</taxon>
        <taxon>Alphaproteobacteria</taxon>
        <taxon>Caulobacterales</taxon>
        <taxon>Caulobacteraceae</taxon>
        <taxon>Caulobacter</taxon>
    </lineage>
</organism>
<dbReference type="InterPro" id="IPR001375">
    <property type="entry name" value="Peptidase_S9_cat"/>
</dbReference>
<dbReference type="PANTHER" id="PTHR42881">
    <property type="entry name" value="PROLYL ENDOPEPTIDASE"/>
    <property type="match status" value="1"/>
</dbReference>
<keyword evidence="2" id="KW-0378">Hydrolase</keyword>
<dbReference type="Pfam" id="PF02897">
    <property type="entry name" value="Peptidase_S9_N"/>
    <property type="match status" value="1"/>
</dbReference>
<dbReference type="GO" id="GO:0004252">
    <property type="term" value="F:serine-type endopeptidase activity"/>
    <property type="evidence" value="ECO:0007669"/>
    <property type="project" value="InterPro"/>
</dbReference>
<accession>A0AB39KX88</accession>
<dbReference type="GO" id="GO:0005829">
    <property type="term" value="C:cytosol"/>
    <property type="evidence" value="ECO:0007669"/>
    <property type="project" value="TreeGrafter"/>
</dbReference>
<keyword evidence="4" id="KW-0732">Signal</keyword>
<dbReference type="PRINTS" id="PR00862">
    <property type="entry name" value="PROLIGOPTASE"/>
</dbReference>
<name>A0AB39KX88_9CAUL</name>
<evidence type="ECO:0000259" key="6">
    <source>
        <dbReference type="Pfam" id="PF02897"/>
    </source>
</evidence>
<evidence type="ECO:0000256" key="4">
    <source>
        <dbReference type="SAM" id="SignalP"/>
    </source>
</evidence>
<evidence type="ECO:0000313" key="7">
    <source>
        <dbReference type="EMBL" id="XDO97894.1"/>
    </source>
</evidence>
<protein>
    <submittedName>
        <fullName evidence="7">Prolyl oligopeptidase family serine peptidase</fullName>
    </submittedName>
</protein>
<feature type="signal peptide" evidence="4">
    <location>
        <begin position="1"/>
        <end position="20"/>
    </location>
</feature>
<dbReference type="Pfam" id="PF00326">
    <property type="entry name" value="Peptidase_S9"/>
    <property type="match status" value="1"/>
</dbReference>
<dbReference type="AlphaFoldDB" id="A0AB39KX88"/>